<protein>
    <submittedName>
        <fullName evidence="1">Uncharacterized protein</fullName>
    </submittedName>
</protein>
<evidence type="ECO:0000313" key="1">
    <source>
        <dbReference type="EMBL" id="KAJ2980126.1"/>
    </source>
</evidence>
<dbReference type="EMBL" id="JANJQO010000223">
    <property type="protein sequence ID" value="KAJ2980126.1"/>
    <property type="molecule type" value="Genomic_DNA"/>
</dbReference>
<dbReference type="Proteomes" id="UP001143910">
    <property type="component" value="Unassembled WGS sequence"/>
</dbReference>
<comment type="caution">
    <text evidence="1">The sequence shown here is derived from an EMBL/GenBank/DDBJ whole genome shotgun (WGS) entry which is preliminary data.</text>
</comment>
<evidence type="ECO:0000313" key="2">
    <source>
        <dbReference type="Proteomes" id="UP001143910"/>
    </source>
</evidence>
<proteinExistence type="predicted"/>
<accession>A0ACC1NNN5</accession>
<keyword evidence="2" id="KW-1185">Reference proteome</keyword>
<name>A0ACC1NNN5_9HYPO</name>
<sequence>MARGGRGSHHQPQRRTVDLTDVVSASEKSDLIILVTAITEKMYRDINRLFDSPQGPLLKEQGPNPNWLALALRHHESNEKENAAPPSSFANKLANPVRKQPHIHEDTAAGSLPTQLQELKKEAIIHFRKWQANLLQRLRDLAVVNSDEQQAFRGRGRGYRGAAPRARGGGRGGKPNGRGGATAPIGLPRTPPNHVDPMLVRRYPAIPNNLWPLPYERRKVLLHIMLLVALSLHDYNANARVLLVNLTSSMNLPLALHNEDEARIAKGLAEAAMELSPELAAAYKEENRLLKRWKFSLAGGNTGGNGLARPLQRVGVGAVSSGLTVPAAAALLGSMSENSLLMGSLFGMNPSKPIDKMVEGFVRDVQDFAFLSVTEAGDAEYRDARLSIPSQRRLRLVIALCGFMLEGDAVATPWSCLGQQSEVYVVQWELAAVASLGNALETVVKSTAWHNARQQIRQNSIFHCLLTSTWPIPLLKISKIIDNPWSVGMVRAEKVGLVLADAIMRHKFHGERSVSLVGYSLAARAIYACLMILAERRQFGLIDSVVLMGTPAPSDSKVWVTLKSVVSGRLINAYTEEDYILGFLYRTSNTQFGIAGLQEIQCAAGVENHRVSHLPNGHLSYQNMAAQILREVGWDHGSRNVKM</sequence>
<organism evidence="1 2">
    <name type="scientific">Zarea fungicola</name>
    <dbReference type="NCBI Taxonomy" id="93591"/>
    <lineage>
        <taxon>Eukaryota</taxon>
        <taxon>Fungi</taxon>
        <taxon>Dikarya</taxon>
        <taxon>Ascomycota</taxon>
        <taxon>Pezizomycotina</taxon>
        <taxon>Sordariomycetes</taxon>
        <taxon>Hypocreomycetidae</taxon>
        <taxon>Hypocreales</taxon>
        <taxon>Cordycipitaceae</taxon>
        <taxon>Zarea</taxon>
    </lineage>
</organism>
<reference evidence="1" key="1">
    <citation type="submission" date="2022-08" db="EMBL/GenBank/DDBJ databases">
        <title>Genome Sequence of Lecanicillium fungicola.</title>
        <authorList>
            <person name="Buettner E."/>
        </authorList>
    </citation>
    <scope>NUCLEOTIDE SEQUENCE</scope>
    <source>
        <strain evidence="1">Babe33</strain>
    </source>
</reference>
<gene>
    <name evidence="1" type="ORF">NQ176_g2829</name>
</gene>